<evidence type="ECO:0000256" key="2">
    <source>
        <dbReference type="PROSITE-ProRule" id="PRU00703"/>
    </source>
</evidence>
<keyword evidence="5" id="KW-1185">Reference proteome</keyword>
<reference evidence="4" key="2">
    <citation type="submission" date="2018-05" db="EMBL/GenBank/DDBJ databases">
        <title>OpunRS2 (Oryza punctata Reference Sequence Version 2).</title>
        <authorList>
            <person name="Zhang J."/>
            <person name="Kudrna D."/>
            <person name="Lee S."/>
            <person name="Talag J."/>
            <person name="Welchert J."/>
            <person name="Wing R.A."/>
        </authorList>
    </citation>
    <scope>NUCLEOTIDE SEQUENCE [LARGE SCALE GENOMIC DNA]</scope>
</reference>
<organism evidence="4">
    <name type="scientific">Oryza punctata</name>
    <name type="common">Red rice</name>
    <dbReference type="NCBI Taxonomy" id="4537"/>
    <lineage>
        <taxon>Eukaryota</taxon>
        <taxon>Viridiplantae</taxon>
        <taxon>Streptophyta</taxon>
        <taxon>Embryophyta</taxon>
        <taxon>Tracheophyta</taxon>
        <taxon>Spermatophyta</taxon>
        <taxon>Magnoliopsida</taxon>
        <taxon>Liliopsida</taxon>
        <taxon>Poales</taxon>
        <taxon>Poaceae</taxon>
        <taxon>BOP clade</taxon>
        <taxon>Oryzoideae</taxon>
        <taxon>Oryzeae</taxon>
        <taxon>Oryzinae</taxon>
        <taxon>Oryza</taxon>
    </lineage>
</organism>
<evidence type="ECO:0000313" key="5">
    <source>
        <dbReference type="Proteomes" id="UP000026962"/>
    </source>
</evidence>
<feature type="domain" description="CBS" evidence="3">
    <location>
        <begin position="148"/>
        <end position="206"/>
    </location>
</feature>
<keyword evidence="2" id="KW-0129">CBS domain</keyword>
<reference evidence="4" key="1">
    <citation type="submission" date="2015-04" db="UniProtKB">
        <authorList>
            <consortium name="EnsemblPlants"/>
        </authorList>
    </citation>
    <scope>IDENTIFICATION</scope>
</reference>
<dbReference type="PROSITE" id="PS51371">
    <property type="entry name" value="CBS"/>
    <property type="match status" value="2"/>
</dbReference>
<dbReference type="Gramene" id="OPUNC09G00530.1">
    <property type="protein sequence ID" value="OPUNC09G00530.1"/>
    <property type="gene ID" value="OPUNC09G00530"/>
</dbReference>
<keyword evidence="1" id="KW-0677">Repeat</keyword>
<dbReference type="AlphaFoldDB" id="A0A0E0LYB2"/>
<dbReference type="PANTHER" id="PTHR48108:SF21">
    <property type="entry name" value="OS09G0115500 PROTEIN"/>
    <property type="match status" value="1"/>
</dbReference>
<dbReference type="STRING" id="4537.A0A0E0LYB2"/>
<dbReference type="Proteomes" id="UP000026962">
    <property type="component" value="Chromosome 9"/>
</dbReference>
<protein>
    <recommendedName>
        <fullName evidence="3">CBS domain-containing protein</fullName>
    </recommendedName>
</protein>
<evidence type="ECO:0000256" key="1">
    <source>
        <dbReference type="ARBA" id="ARBA00022737"/>
    </source>
</evidence>
<name>A0A0E0LYB2_ORYPU</name>
<dbReference type="Gene3D" id="3.10.580.10">
    <property type="entry name" value="CBS-domain"/>
    <property type="match status" value="1"/>
</dbReference>
<dbReference type="InterPro" id="IPR000644">
    <property type="entry name" value="CBS_dom"/>
</dbReference>
<dbReference type="InterPro" id="IPR051462">
    <property type="entry name" value="CBS_domain-containing"/>
</dbReference>
<feature type="domain" description="CBS" evidence="3">
    <location>
        <begin position="65"/>
        <end position="124"/>
    </location>
</feature>
<proteinExistence type="predicted"/>
<sequence length="209" mass="22611">MDATLLRSLARLAVRSTHPPPPPPRLHRPTLPSSCACGPLRAYAAPAAPAPAAHNNGVYTVGDFMTKRPNLHVVTPATAVDEALDILVQHKISGFPVIDDTGNILLGRSGLTGTNTSMFPEVDSTWKTFREIQRLLSKTNGKVIADVMTYSPLVVRESTNLDAATRLLLETKYRRLPVVDSTGKLVGMITRGTVVRAALKIKKRAEENA</sequence>
<dbReference type="InterPro" id="IPR046342">
    <property type="entry name" value="CBS_dom_sf"/>
</dbReference>
<dbReference type="SUPFAM" id="SSF54631">
    <property type="entry name" value="CBS-domain pair"/>
    <property type="match status" value="1"/>
</dbReference>
<dbReference type="PANTHER" id="PTHR48108">
    <property type="entry name" value="CBS DOMAIN-CONTAINING PROTEIN CBSX2, CHLOROPLASTIC"/>
    <property type="match status" value="1"/>
</dbReference>
<dbReference type="Pfam" id="PF00571">
    <property type="entry name" value="CBS"/>
    <property type="match status" value="2"/>
</dbReference>
<dbReference type="OMA" id="ENSMFPE"/>
<evidence type="ECO:0000313" key="4">
    <source>
        <dbReference type="EnsemblPlants" id="OPUNC09G00530.1"/>
    </source>
</evidence>
<dbReference type="SMART" id="SM00116">
    <property type="entry name" value="CBS"/>
    <property type="match status" value="2"/>
</dbReference>
<evidence type="ECO:0000259" key="3">
    <source>
        <dbReference type="PROSITE" id="PS51371"/>
    </source>
</evidence>
<accession>A0A0E0LYB2</accession>
<dbReference type="eggNOG" id="ENOG502QTH1">
    <property type="taxonomic scope" value="Eukaryota"/>
</dbReference>
<dbReference type="EnsemblPlants" id="OPUNC09G00530.1">
    <property type="protein sequence ID" value="OPUNC09G00530.1"/>
    <property type="gene ID" value="OPUNC09G00530"/>
</dbReference>